<feature type="domain" description="Xylose isomerase-like TIM barrel" evidence="2">
    <location>
        <begin position="26"/>
        <end position="351"/>
    </location>
</feature>
<keyword evidence="3" id="KW-0413">Isomerase</keyword>
<dbReference type="Pfam" id="PF01261">
    <property type="entry name" value="AP_endonuc_2"/>
    <property type="match status" value="1"/>
</dbReference>
<dbReference type="GO" id="GO:0016853">
    <property type="term" value="F:isomerase activity"/>
    <property type="evidence" value="ECO:0007669"/>
    <property type="project" value="UniProtKB-KW"/>
</dbReference>
<dbReference type="PANTHER" id="PTHR12110:SF21">
    <property type="entry name" value="XYLOSE ISOMERASE-LIKE TIM BARREL DOMAIN-CONTAINING PROTEIN"/>
    <property type="match status" value="1"/>
</dbReference>
<organism evidence="3 4">
    <name type="scientific">Cylindrobasidium torrendii FP15055 ss-10</name>
    <dbReference type="NCBI Taxonomy" id="1314674"/>
    <lineage>
        <taxon>Eukaryota</taxon>
        <taxon>Fungi</taxon>
        <taxon>Dikarya</taxon>
        <taxon>Basidiomycota</taxon>
        <taxon>Agaricomycotina</taxon>
        <taxon>Agaricomycetes</taxon>
        <taxon>Agaricomycetidae</taxon>
        <taxon>Agaricales</taxon>
        <taxon>Marasmiineae</taxon>
        <taxon>Physalacriaceae</taxon>
        <taxon>Cylindrobasidium</taxon>
    </lineage>
</organism>
<dbReference type="AlphaFoldDB" id="A0A0D7BPG0"/>
<evidence type="ECO:0000313" key="3">
    <source>
        <dbReference type="EMBL" id="KIY72302.1"/>
    </source>
</evidence>
<dbReference type="OrthoDB" id="5360893at2759"/>
<name>A0A0D7BPG0_9AGAR</name>
<dbReference type="SUPFAM" id="SSF51658">
    <property type="entry name" value="Xylose isomerase-like"/>
    <property type="match status" value="1"/>
</dbReference>
<dbReference type="STRING" id="1314674.A0A0D7BPG0"/>
<gene>
    <name evidence="3" type="ORF">CYLTODRAFT_388948</name>
</gene>
<dbReference type="InterPro" id="IPR036237">
    <property type="entry name" value="Xyl_isomerase-like_sf"/>
</dbReference>
<dbReference type="Proteomes" id="UP000054007">
    <property type="component" value="Unassembled WGS sequence"/>
</dbReference>
<evidence type="ECO:0000259" key="2">
    <source>
        <dbReference type="Pfam" id="PF01261"/>
    </source>
</evidence>
<evidence type="ECO:0000256" key="1">
    <source>
        <dbReference type="SAM" id="MobiDB-lite"/>
    </source>
</evidence>
<dbReference type="EMBL" id="KN880445">
    <property type="protein sequence ID" value="KIY72302.1"/>
    <property type="molecule type" value="Genomic_DNA"/>
</dbReference>
<accession>A0A0D7BPG0</accession>
<feature type="region of interest" description="Disordered" evidence="1">
    <location>
        <begin position="370"/>
        <end position="401"/>
    </location>
</feature>
<proteinExistence type="predicted"/>
<dbReference type="InterPro" id="IPR050312">
    <property type="entry name" value="IolE/XylAMocC-like"/>
</dbReference>
<evidence type="ECO:0000313" key="4">
    <source>
        <dbReference type="Proteomes" id="UP000054007"/>
    </source>
</evidence>
<dbReference type="Gene3D" id="3.20.20.150">
    <property type="entry name" value="Divalent-metal-dependent TIM barrel enzymes"/>
    <property type="match status" value="1"/>
</dbReference>
<dbReference type="InterPro" id="IPR013022">
    <property type="entry name" value="Xyl_isomerase-like_TIM-brl"/>
</dbReference>
<keyword evidence="4" id="KW-1185">Reference proteome</keyword>
<reference evidence="3 4" key="1">
    <citation type="journal article" date="2015" name="Fungal Genet. Biol.">
        <title>Evolution of novel wood decay mechanisms in Agaricales revealed by the genome sequences of Fistulina hepatica and Cylindrobasidium torrendii.</title>
        <authorList>
            <person name="Floudas D."/>
            <person name="Held B.W."/>
            <person name="Riley R."/>
            <person name="Nagy L.G."/>
            <person name="Koehler G."/>
            <person name="Ransdell A.S."/>
            <person name="Younus H."/>
            <person name="Chow J."/>
            <person name="Chiniquy J."/>
            <person name="Lipzen A."/>
            <person name="Tritt A."/>
            <person name="Sun H."/>
            <person name="Haridas S."/>
            <person name="LaButti K."/>
            <person name="Ohm R.A."/>
            <person name="Kues U."/>
            <person name="Blanchette R.A."/>
            <person name="Grigoriev I.V."/>
            <person name="Minto R.E."/>
            <person name="Hibbett D.S."/>
        </authorList>
    </citation>
    <scope>NUCLEOTIDE SEQUENCE [LARGE SCALE GENOMIC DNA]</scope>
    <source>
        <strain evidence="3 4">FP15055 ss-10</strain>
    </source>
</reference>
<sequence length="430" mass="47857">MSKPKFAIASLSLGNCQFHTLPSKLEVASCLGYDGVEIFMPDFEAFLSEVRAGQHLHLFPASPPLPASDEAFERECAKAITRLAHGLHLELPLLQPLRNFENFRTNEELKAGLEDAERWIKLMPHFQCDLLLVCSNYVPGEPLSEGYTLEMYMNAQVAAFKALGELAAQYGVRVGYEPLAWGSVVNTWHQVWDVVRRVDMPNVGVILDSFNTLGNQYADPGTSTAVREGQTRTALVEDMERMACTIPGEKIFIYQLADAVKPASPISDGPDAPRRMTWSRASRVFPCEPQPAQSTLSIHDENPPTEYLGFLPVVEMTKCVQATGYQGWWSLEVFNKSLMDEDEDCTWRHGRRGIDGLNTLWKVVVDDCWSGSESSPNGTPPLVLGVDSGEESESDESLPSFEGLEIVMKSKLDQKELGEEVRLEHWSAAT</sequence>
<dbReference type="PANTHER" id="PTHR12110">
    <property type="entry name" value="HYDROXYPYRUVATE ISOMERASE"/>
    <property type="match status" value="1"/>
</dbReference>
<protein>
    <submittedName>
        <fullName evidence="3">Xylose isomerase-like protein</fullName>
    </submittedName>
</protein>